<evidence type="ECO:0000256" key="1">
    <source>
        <dbReference type="ARBA" id="ARBA00010171"/>
    </source>
</evidence>
<comment type="caution">
    <text evidence="7">The sequence shown here is derived from an EMBL/GenBank/DDBJ whole genome shotgun (WGS) entry which is preliminary data.</text>
</comment>
<feature type="compositionally biased region" description="Acidic residues" evidence="5">
    <location>
        <begin position="44"/>
        <end position="68"/>
    </location>
</feature>
<evidence type="ECO:0000313" key="7">
    <source>
        <dbReference type="EMBL" id="KAK5703916.1"/>
    </source>
</evidence>
<evidence type="ECO:0000259" key="6">
    <source>
        <dbReference type="Pfam" id="PF02463"/>
    </source>
</evidence>
<gene>
    <name evidence="7" type="primary">SMC5</name>
    <name evidence="7" type="ORF">LTR97_002929</name>
</gene>
<dbReference type="GO" id="GO:0000724">
    <property type="term" value="P:double-strand break repair via homologous recombination"/>
    <property type="evidence" value="ECO:0007669"/>
    <property type="project" value="TreeGrafter"/>
</dbReference>
<dbReference type="AlphaFoldDB" id="A0AAN7ZPR1"/>
<dbReference type="GO" id="GO:0005634">
    <property type="term" value="C:nucleus"/>
    <property type="evidence" value="ECO:0007669"/>
    <property type="project" value="TreeGrafter"/>
</dbReference>
<feature type="coiled-coil region" evidence="4">
    <location>
        <begin position="945"/>
        <end position="979"/>
    </location>
</feature>
<proteinExistence type="inferred from homology"/>
<comment type="similarity">
    <text evidence="1">Belongs to the SMC family. SMC5 subfamily.</text>
</comment>
<dbReference type="SUPFAM" id="SSF52540">
    <property type="entry name" value="P-loop containing nucleoside triphosphate hydrolases"/>
    <property type="match status" value="1"/>
</dbReference>
<dbReference type="Proteomes" id="UP001310594">
    <property type="component" value="Unassembled WGS sequence"/>
</dbReference>
<dbReference type="PANTHER" id="PTHR45916">
    <property type="entry name" value="STRUCTURAL MAINTENANCE OF CHROMOSOMES PROTEIN 5"/>
    <property type="match status" value="1"/>
</dbReference>
<feature type="coiled-coil region" evidence="4">
    <location>
        <begin position="844"/>
        <end position="881"/>
    </location>
</feature>
<dbReference type="Gene3D" id="3.40.50.300">
    <property type="entry name" value="P-loop containing nucleotide triphosphate hydrolases"/>
    <property type="match status" value="2"/>
</dbReference>
<dbReference type="Pfam" id="PF02463">
    <property type="entry name" value="SMC_N"/>
    <property type="match status" value="1"/>
</dbReference>
<feature type="coiled-coil region" evidence="4">
    <location>
        <begin position="711"/>
        <end position="773"/>
    </location>
</feature>
<dbReference type="GO" id="GO:0003697">
    <property type="term" value="F:single-stranded DNA binding"/>
    <property type="evidence" value="ECO:0007669"/>
    <property type="project" value="TreeGrafter"/>
</dbReference>
<keyword evidence="3 4" id="KW-0175">Coiled coil</keyword>
<dbReference type="EMBL" id="JAVRQU010000004">
    <property type="protein sequence ID" value="KAK5703916.1"/>
    <property type="molecule type" value="Genomic_DNA"/>
</dbReference>
<protein>
    <recommendedName>
        <fullName evidence="2">Structural maintenance of chromosomes protein 5</fullName>
    </recommendedName>
</protein>
<feature type="coiled-coil region" evidence="4">
    <location>
        <begin position="454"/>
        <end position="509"/>
    </location>
</feature>
<feature type="region of interest" description="Disordered" evidence="5">
    <location>
        <begin position="1"/>
        <end position="95"/>
    </location>
</feature>
<feature type="coiled-coil region" evidence="4">
    <location>
        <begin position="259"/>
        <end position="307"/>
    </location>
</feature>
<sequence length="1149" mass="130226">MSHSSVDRRRRRSIDSVNEGDEDSFEGNLYASTPKNKRQRVHEPEEDDGEAHEYEVSEDGAAAEDDTGSPEGSLLPDSFRRSPKGKAPARDISRHQPGAIVRVKLKNFVTYSNAEFYPGPNLNMVIGPNGTGKSTLVCAICLGLGWSPENLGRAKSIGEFVKKGTKQADIEIELAADPERHETNPVIKTRIFLDKGKAEFRIGDNKATAKALKELMQSFSIQVDNLCQFLPQERVVEFAGLSSVKLLTETLQAAAPPEMNEWHTELKKLRKQQKEQAAEEQDNVDVLAKLEKRHADSQEQTNRIMERRECQAKVVALEKLKPFPAYREAAKRFYEAKTQFKDASKDLKRLQKEAEPNLKREEEKAAYLERIRVVVDKRGILVKRSEEEAVKQKAKIATQDDKTKDNEAKLALEKKVAHSARQGMPKLLADKAKVQRAMQTPPEEADFGAYNEQVRDKLREIREVEDRQAEMQAERQSIGQHVQQRQQIIDRAENEKASLQTQAGQQANKLRMASRDAHQAWEWIQRNQDKFREEIYGPPIVTCVVKDPRNAAAVESALGQGEMAAFTATNREDYKTLSDALYGHLRLDSINLRQSSQPLAAFHSPATPERLHSLGLDGYILDLIDGPEPVLAMLCDNRIIHGTAFTSRELSSAQMDALKARDSPVSSWVTPTETYRINRRREYGEKATSTQATALKKAKYFTELPASANEDAELEERISEAQRAIDELKARKASLNEEYSDLGNRRKKLETDKKEIEDEKNRKQRAVAAFNALPAVLQKGQRLIDEAQAKIQGSDAKRRELTAIGDQIATEKGQCAINYANAVNALRDLIVQHMDAQILHFEAQSDLEKLKERTMEERRLLKEREAEVIVLQDTKTRLKAEGDRWAAECRDLETEFEHDKVLWDLYEKCEEEVWNAVHLATEIESTSARLDMLEGNGGQRELDAHEERAKKIEGLRRKRDALEADLKELEDKIAGIRAQWEPRLDELVAEISAAFSDNFGKIQCAGEVTVHKDEDFEQWAIQIWVKFRENAPLTLLTSKYQSGGERAVSTIFYLMALQRLTRAPFRVVDEINQGMDPRNERMVHSRMVDIACGEGSASQYFLITPKLLPGLEYREGMKVHCIASGEHMPNDYKKLDFGMLAKKALALRS</sequence>
<accession>A0AAN7ZPR1</accession>
<dbReference type="GO" id="GO:0030915">
    <property type="term" value="C:Smc5-Smc6 complex"/>
    <property type="evidence" value="ECO:0007669"/>
    <property type="project" value="TreeGrafter"/>
</dbReference>
<dbReference type="InterPro" id="IPR027417">
    <property type="entry name" value="P-loop_NTPase"/>
</dbReference>
<evidence type="ECO:0000256" key="5">
    <source>
        <dbReference type="SAM" id="MobiDB-lite"/>
    </source>
</evidence>
<evidence type="ECO:0000256" key="3">
    <source>
        <dbReference type="ARBA" id="ARBA00023054"/>
    </source>
</evidence>
<evidence type="ECO:0000256" key="2">
    <source>
        <dbReference type="ARBA" id="ARBA00018687"/>
    </source>
</evidence>
<evidence type="ECO:0000256" key="4">
    <source>
        <dbReference type="SAM" id="Coils"/>
    </source>
</evidence>
<evidence type="ECO:0000313" key="8">
    <source>
        <dbReference type="Proteomes" id="UP001310594"/>
    </source>
</evidence>
<dbReference type="PANTHER" id="PTHR45916:SF1">
    <property type="entry name" value="STRUCTURAL MAINTENANCE OF CHROMOSOMES PROTEIN 5"/>
    <property type="match status" value="1"/>
</dbReference>
<feature type="domain" description="RecF/RecN/SMC N-terminal" evidence="6">
    <location>
        <begin position="100"/>
        <end position="1104"/>
    </location>
</feature>
<organism evidence="7 8">
    <name type="scientific">Elasticomyces elasticus</name>
    <dbReference type="NCBI Taxonomy" id="574655"/>
    <lineage>
        <taxon>Eukaryota</taxon>
        <taxon>Fungi</taxon>
        <taxon>Dikarya</taxon>
        <taxon>Ascomycota</taxon>
        <taxon>Pezizomycotina</taxon>
        <taxon>Dothideomycetes</taxon>
        <taxon>Dothideomycetidae</taxon>
        <taxon>Mycosphaerellales</taxon>
        <taxon>Teratosphaeriaceae</taxon>
        <taxon>Elasticomyces</taxon>
    </lineage>
</organism>
<dbReference type="InterPro" id="IPR003395">
    <property type="entry name" value="RecF/RecN/SMC_N"/>
</dbReference>
<name>A0AAN7ZPR1_9PEZI</name>
<reference evidence="7" key="1">
    <citation type="submission" date="2023-08" db="EMBL/GenBank/DDBJ databases">
        <title>Black Yeasts Isolated from many extreme environments.</title>
        <authorList>
            <person name="Coleine C."/>
            <person name="Stajich J.E."/>
            <person name="Selbmann L."/>
        </authorList>
    </citation>
    <scope>NUCLEOTIDE SEQUENCE</scope>
    <source>
        <strain evidence="7">CCFEE 5810</strain>
    </source>
</reference>